<protein>
    <submittedName>
        <fullName evidence="2">Uncharacterized protein</fullName>
    </submittedName>
</protein>
<evidence type="ECO:0000256" key="1">
    <source>
        <dbReference type="SAM" id="Phobius"/>
    </source>
</evidence>
<evidence type="ECO:0000313" key="2">
    <source>
        <dbReference type="EMBL" id="GAG33858.1"/>
    </source>
</evidence>
<gene>
    <name evidence="2" type="ORF">S01H1_61411</name>
</gene>
<feature type="transmembrane region" description="Helical" evidence="1">
    <location>
        <begin position="6"/>
        <end position="26"/>
    </location>
</feature>
<dbReference type="AlphaFoldDB" id="X0XB17"/>
<comment type="caution">
    <text evidence="2">The sequence shown here is derived from an EMBL/GenBank/DDBJ whole genome shotgun (WGS) entry which is preliminary data.</text>
</comment>
<organism evidence="2">
    <name type="scientific">marine sediment metagenome</name>
    <dbReference type="NCBI Taxonomy" id="412755"/>
    <lineage>
        <taxon>unclassified sequences</taxon>
        <taxon>metagenomes</taxon>
        <taxon>ecological metagenomes</taxon>
    </lineage>
</organism>
<keyword evidence="1" id="KW-0472">Membrane</keyword>
<keyword evidence="1" id="KW-1133">Transmembrane helix</keyword>
<dbReference type="EMBL" id="BARS01040264">
    <property type="protein sequence ID" value="GAG33858.1"/>
    <property type="molecule type" value="Genomic_DNA"/>
</dbReference>
<sequence length="73" mass="8069">MLVWQDHYTSNLVVALLGCAGAGIAWRSRSDPRWREFLTVFARRRLALAASGLFAVFVGIAILDSIAWCDTVS</sequence>
<name>X0XB17_9ZZZZ</name>
<feature type="transmembrane region" description="Helical" evidence="1">
    <location>
        <begin position="46"/>
        <end position="68"/>
    </location>
</feature>
<reference evidence="2" key="1">
    <citation type="journal article" date="2014" name="Front. Microbiol.">
        <title>High frequency of phylogenetically diverse reductive dehalogenase-homologous genes in deep subseafloor sedimentary metagenomes.</title>
        <authorList>
            <person name="Kawai M."/>
            <person name="Futagami T."/>
            <person name="Toyoda A."/>
            <person name="Takaki Y."/>
            <person name="Nishi S."/>
            <person name="Hori S."/>
            <person name="Arai W."/>
            <person name="Tsubouchi T."/>
            <person name="Morono Y."/>
            <person name="Uchiyama I."/>
            <person name="Ito T."/>
            <person name="Fujiyama A."/>
            <person name="Inagaki F."/>
            <person name="Takami H."/>
        </authorList>
    </citation>
    <scope>NUCLEOTIDE SEQUENCE</scope>
    <source>
        <strain evidence="2">Expedition CK06-06</strain>
    </source>
</reference>
<accession>X0XB17</accession>
<keyword evidence="1" id="KW-0812">Transmembrane</keyword>
<feature type="non-terminal residue" evidence="2">
    <location>
        <position position="73"/>
    </location>
</feature>
<proteinExistence type="predicted"/>